<dbReference type="EMBL" id="CH473967">
    <property type="protein sequence ID" value="EDM11189.1"/>
    <property type="molecule type" value="Genomic_DNA"/>
</dbReference>
<sequence>MFDSNNRLKNPPVPSPSCPAQLFYMRAEDPNSPAFLFNSLAHWSHHPQWASYGHFNHRSQEKVPYTCQQVNLMKTIPQGRFLFPVWKFRCSTS</sequence>
<proteinExistence type="predicted"/>
<evidence type="ECO:0000313" key="1">
    <source>
        <dbReference type="EMBL" id="EDM11189.1"/>
    </source>
</evidence>
<protein>
    <submittedName>
        <fullName evidence="1">RCG52560</fullName>
    </submittedName>
</protein>
<evidence type="ECO:0000313" key="2">
    <source>
        <dbReference type="Proteomes" id="UP000234681"/>
    </source>
</evidence>
<dbReference type="Proteomes" id="UP000234681">
    <property type="component" value="Chromosome 11"/>
</dbReference>
<accession>A6IR36</accession>
<name>A6IR36_RAT</name>
<reference evidence="2" key="1">
    <citation type="submission" date="2005-09" db="EMBL/GenBank/DDBJ databases">
        <authorList>
            <person name="Mural R.J."/>
            <person name="Li P.W."/>
            <person name="Adams M.D."/>
            <person name="Amanatides P.G."/>
            <person name="Baden-Tillson H."/>
            <person name="Barnstead M."/>
            <person name="Chin S.H."/>
            <person name="Dew I."/>
            <person name="Evans C.A."/>
            <person name="Ferriera S."/>
            <person name="Flanigan M."/>
            <person name="Fosler C."/>
            <person name="Glodek A."/>
            <person name="Gu Z."/>
            <person name="Holt R.A."/>
            <person name="Jennings D."/>
            <person name="Kraft C.L."/>
            <person name="Lu F."/>
            <person name="Nguyen T."/>
            <person name="Nusskern D.R."/>
            <person name="Pfannkoch C.M."/>
            <person name="Sitter C."/>
            <person name="Sutton G.G."/>
            <person name="Venter J.C."/>
            <person name="Wang Z."/>
            <person name="Woodage T."/>
            <person name="Zheng X.H."/>
            <person name="Zhong F."/>
        </authorList>
    </citation>
    <scope>NUCLEOTIDE SEQUENCE [LARGE SCALE GENOMIC DNA]</scope>
    <source>
        <strain>BN</strain>
        <strain evidence="2">Sprague-Dawley</strain>
    </source>
</reference>
<dbReference type="AlphaFoldDB" id="A6IR36"/>
<organism evidence="1 2">
    <name type="scientific">Rattus norvegicus</name>
    <name type="common">Rat</name>
    <dbReference type="NCBI Taxonomy" id="10116"/>
    <lineage>
        <taxon>Eukaryota</taxon>
        <taxon>Metazoa</taxon>
        <taxon>Chordata</taxon>
        <taxon>Craniata</taxon>
        <taxon>Vertebrata</taxon>
        <taxon>Euteleostomi</taxon>
        <taxon>Mammalia</taxon>
        <taxon>Eutheria</taxon>
        <taxon>Euarchontoglires</taxon>
        <taxon>Glires</taxon>
        <taxon>Rodentia</taxon>
        <taxon>Myomorpha</taxon>
        <taxon>Muroidea</taxon>
        <taxon>Muridae</taxon>
        <taxon>Murinae</taxon>
        <taxon>Rattus</taxon>
    </lineage>
</organism>
<gene>
    <name evidence="1" type="ORF">rCG_52560</name>
</gene>